<dbReference type="EMBL" id="VCPD01000002">
    <property type="protein sequence ID" value="TMV08596.1"/>
    <property type="molecule type" value="Genomic_DNA"/>
</dbReference>
<evidence type="ECO:0000256" key="2">
    <source>
        <dbReference type="ARBA" id="ARBA00023163"/>
    </source>
</evidence>
<dbReference type="Gene3D" id="3.40.50.880">
    <property type="match status" value="1"/>
</dbReference>
<dbReference type="InterPro" id="IPR018060">
    <property type="entry name" value="HTH_AraC"/>
</dbReference>
<evidence type="ECO:0000313" key="5">
    <source>
        <dbReference type="Proteomes" id="UP001193035"/>
    </source>
</evidence>
<gene>
    <name evidence="4" type="ORF">FGK63_05600</name>
</gene>
<organism evidence="4 5">
    <name type="scientific">Ruegeria sediminis</name>
    <dbReference type="NCBI Taxonomy" id="2583820"/>
    <lineage>
        <taxon>Bacteria</taxon>
        <taxon>Pseudomonadati</taxon>
        <taxon>Pseudomonadota</taxon>
        <taxon>Alphaproteobacteria</taxon>
        <taxon>Rhodobacterales</taxon>
        <taxon>Roseobacteraceae</taxon>
        <taxon>Ruegeria</taxon>
    </lineage>
</organism>
<dbReference type="InterPro" id="IPR002818">
    <property type="entry name" value="DJ-1/PfpI"/>
</dbReference>
<keyword evidence="5" id="KW-1185">Reference proteome</keyword>
<proteinExistence type="predicted"/>
<feature type="domain" description="HTH araC/xylS-type" evidence="3">
    <location>
        <begin position="212"/>
        <end position="310"/>
    </location>
</feature>
<name>A0ABY2X1P0_9RHOB</name>
<keyword evidence="2" id="KW-0804">Transcription</keyword>
<comment type="caution">
    <text evidence="4">The sequence shown here is derived from an EMBL/GenBank/DDBJ whole genome shotgun (WGS) entry which is preliminary data.</text>
</comment>
<evidence type="ECO:0000259" key="3">
    <source>
        <dbReference type="PROSITE" id="PS01124"/>
    </source>
</evidence>
<reference evidence="4 5" key="1">
    <citation type="submission" date="2019-05" db="EMBL/GenBank/DDBJ databases">
        <title>Ruegeria sp. nov., isolated from tidal flat.</title>
        <authorList>
            <person name="Kim W."/>
        </authorList>
    </citation>
    <scope>NUCLEOTIDE SEQUENCE [LARGE SCALE GENOMIC DNA]</scope>
    <source>
        <strain evidence="4 5">CAU 1488</strain>
    </source>
</reference>
<dbReference type="CDD" id="cd03136">
    <property type="entry name" value="GATase1_AraC_ArgR_like"/>
    <property type="match status" value="1"/>
</dbReference>
<dbReference type="InterPro" id="IPR009057">
    <property type="entry name" value="Homeodomain-like_sf"/>
</dbReference>
<dbReference type="Pfam" id="PF01965">
    <property type="entry name" value="DJ-1_PfpI"/>
    <property type="match status" value="1"/>
</dbReference>
<keyword evidence="1" id="KW-0805">Transcription regulation</keyword>
<dbReference type="RefSeq" id="WP_138840625.1">
    <property type="nucleotide sequence ID" value="NZ_VCPD01000002.1"/>
</dbReference>
<dbReference type="Pfam" id="PF12833">
    <property type="entry name" value="HTH_18"/>
    <property type="match status" value="1"/>
</dbReference>
<evidence type="ECO:0000256" key="1">
    <source>
        <dbReference type="ARBA" id="ARBA00023015"/>
    </source>
</evidence>
<dbReference type="InterPro" id="IPR029062">
    <property type="entry name" value="Class_I_gatase-like"/>
</dbReference>
<dbReference type="Proteomes" id="UP001193035">
    <property type="component" value="Unassembled WGS sequence"/>
</dbReference>
<protein>
    <submittedName>
        <fullName evidence="4">Helix-turn-helix domain-containing protein</fullName>
    </submittedName>
</protein>
<accession>A0ABY2X1P0</accession>
<dbReference type="InterPro" id="IPR052158">
    <property type="entry name" value="INH-QAR"/>
</dbReference>
<dbReference type="PANTHER" id="PTHR43130">
    <property type="entry name" value="ARAC-FAMILY TRANSCRIPTIONAL REGULATOR"/>
    <property type="match status" value="1"/>
</dbReference>
<dbReference type="SMART" id="SM00342">
    <property type="entry name" value="HTH_ARAC"/>
    <property type="match status" value="1"/>
</dbReference>
<evidence type="ECO:0000313" key="4">
    <source>
        <dbReference type="EMBL" id="TMV08596.1"/>
    </source>
</evidence>
<sequence length="329" mass="36067">MPSLSVSILLSEAFSNIVLACLLEPLRVVRDSLDADITWSILTHDDAAVASSSGIRVEPDTLQRYAQKSDLVLVIGGDQFREEVAKGSIRNSLRIARRSGVVIGADTGAWLLASCGLLDGRRATIHWQLHSEFAETFLNTHTTNERFVRDGRFWTCGSAATALDLILLFIDENFGPAVALDVSTMFLHDTPPQADPARNFPTLGGRGSGQLRKVLTLMADAIETPLPLSELARRSNLSERNLSRLFVKELGVPPGRYYQTLRLARARELATHSGVGIEEIALRCGFSTASGLRKAYRKQYGTVLRPRRLAQRAITAIRTEDLSGLGIKS</sequence>
<dbReference type="SUPFAM" id="SSF52317">
    <property type="entry name" value="Class I glutamine amidotransferase-like"/>
    <property type="match status" value="1"/>
</dbReference>
<dbReference type="PROSITE" id="PS01124">
    <property type="entry name" value="HTH_ARAC_FAMILY_2"/>
    <property type="match status" value="1"/>
</dbReference>
<dbReference type="SUPFAM" id="SSF46689">
    <property type="entry name" value="Homeodomain-like"/>
    <property type="match status" value="2"/>
</dbReference>
<dbReference type="PANTHER" id="PTHR43130:SF3">
    <property type="entry name" value="HTH-TYPE TRANSCRIPTIONAL REGULATOR RV1931C"/>
    <property type="match status" value="1"/>
</dbReference>
<dbReference type="Gene3D" id="1.10.10.60">
    <property type="entry name" value="Homeodomain-like"/>
    <property type="match status" value="2"/>
</dbReference>